<dbReference type="EMBL" id="SRJD01000013">
    <property type="protein sequence ID" value="TGA97520.1"/>
    <property type="molecule type" value="Genomic_DNA"/>
</dbReference>
<comment type="similarity">
    <text evidence="2">In the central section; belongs to the CRISPR-associated helicase Cas3 family.</text>
</comment>
<dbReference type="InterPro" id="IPR014001">
    <property type="entry name" value="Helicase_ATP-bd"/>
</dbReference>
<evidence type="ECO:0000259" key="11">
    <source>
        <dbReference type="PROSITE" id="PS51643"/>
    </source>
</evidence>
<evidence type="ECO:0000313" key="12">
    <source>
        <dbReference type="EMBL" id="TGA97520.1"/>
    </source>
</evidence>
<dbReference type="GO" id="GO:0051607">
    <property type="term" value="P:defense response to virus"/>
    <property type="evidence" value="ECO:0007669"/>
    <property type="project" value="UniProtKB-KW"/>
</dbReference>
<accession>A0A4Z0GKP6</accession>
<dbReference type="GO" id="GO:0003676">
    <property type="term" value="F:nucleic acid binding"/>
    <property type="evidence" value="ECO:0007669"/>
    <property type="project" value="InterPro"/>
</dbReference>
<dbReference type="InterPro" id="IPR006483">
    <property type="entry name" value="CRISPR-assoc_Cas3_HD"/>
</dbReference>
<keyword evidence="13" id="KW-1185">Reference proteome</keyword>
<name>A0A4Z0GKP6_9BACL</name>
<dbReference type="CDD" id="cd09641">
    <property type="entry name" value="Cas3''_I"/>
    <property type="match status" value="1"/>
</dbReference>
<dbReference type="InterPro" id="IPR011545">
    <property type="entry name" value="DEAD/DEAH_box_helicase_dom"/>
</dbReference>
<dbReference type="NCBIfam" id="TIGR01587">
    <property type="entry name" value="cas3_core"/>
    <property type="match status" value="1"/>
</dbReference>
<evidence type="ECO:0000256" key="2">
    <source>
        <dbReference type="ARBA" id="ARBA00009046"/>
    </source>
</evidence>
<dbReference type="AlphaFoldDB" id="A0A4Z0GKP6"/>
<keyword evidence="4" id="KW-0479">Metal-binding</keyword>
<dbReference type="InterPro" id="IPR001650">
    <property type="entry name" value="Helicase_C-like"/>
</dbReference>
<dbReference type="GO" id="GO:0004518">
    <property type="term" value="F:nuclease activity"/>
    <property type="evidence" value="ECO:0007669"/>
    <property type="project" value="UniProtKB-KW"/>
</dbReference>
<evidence type="ECO:0000256" key="3">
    <source>
        <dbReference type="ARBA" id="ARBA00022722"/>
    </source>
</evidence>
<dbReference type="InterPro" id="IPR054712">
    <property type="entry name" value="Cas3-like_dom"/>
</dbReference>
<dbReference type="GO" id="GO:0005524">
    <property type="term" value="F:ATP binding"/>
    <property type="evidence" value="ECO:0007669"/>
    <property type="project" value="UniProtKB-KW"/>
</dbReference>
<evidence type="ECO:0000256" key="1">
    <source>
        <dbReference type="ARBA" id="ARBA00006847"/>
    </source>
</evidence>
<feature type="domain" description="Helicase C-terminal" evidence="10">
    <location>
        <begin position="486"/>
        <end position="637"/>
    </location>
</feature>
<gene>
    <name evidence="12" type="primary">cas3</name>
    <name evidence="12" type="ORF">E4665_11785</name>
</gene>
<dbReference type="PROSITE" id="PS51643">
    <property type="entry name" value="HD_CAS3"/>
    <property type="match status" value="1"/>
</dbReference>
<organism evidence="12 13">
    <name type="scientific">Sporolactobacillus shoreae</name>
    <dbReference type="NCBI Taxonomy" id="1465501"/>
    <lineage>
        <taxon>Bacteria</taxon>
        <taxon>Bacillati</taxon>
        <taxon>Bacillota</taxon>
        <taxon>Bacilli</taxon>
        <taxon>Bacillales</taxon>
        <taxon>Sporolactobacillaceae</taxon>
        <taxon>Sporolactobacillus</taxon>
    </lineage>
</organism>
<keyword evidence="9" id="KW-0051">Antiviral defense</keyword>
<dbReference type="SUPFAM" id="SSF109604">
    <property type="entry name" value="HD-domain/PDEase-like"/>
    <property type="match status" value="1"/>
</dbReference>
<evidence type="ECO:0000256" key="9">
    <source>
        <dbReference type="ARBA" id="ARBA00023118"/>
    </source>
</evidence>
<dbReference type="InterPro" id="IPR006674">
    <property type="entry name" value="HD_domain"/>
</dbReference>
<dbReference type="InterPro" id="IPR038257">
    <property type="entry name" value="CRISPR-assoc_Cas3_HD_sf"/>
</dbReference>
<dbReference type="NCBIfam" id="TIGR01596">
    <property type="entry name" value="cas3_HD"/>
    <property type="match status" value="1"/>
</dbReference>
<dbReference type="SUPFAM" id="SSF52540">
    <property type="entry name" value="P-loop containing nucleoside triphosphate hydrolases"/>
    <property type="match status" value="1"/>
</dbReference>
<protein>
    <submittedName>
        <fullName evidence="12">CRISPR-associated helicase Cas3</fullName>
    </submittedName>
</protein>
<dbReference type="GO" id="GO:0016787">
    <property type="term" value="F:hydrolase activity"/>
    <property type="evidence" value="ECO:0007669"/>
    <property type="project" value="UniProtKB-KW"/>
</dbReference>
<dbReference type="Proteomes" id="UP000298347">
    <property type="component" value="Unassembled WGS sequence"/>
</dbReference>
<evidence type="ECO:0000313" key="13">
    <source>
        <dbReference type="Proteomes" id="UP000298347"/>
    </source>
</evidence>
<dbReference type="Gene3D" id="3.40.50.300">
    <property type="entry name" value="P-loop containing nucleotide triphosphate hydrolases"/>
    <property type="match status" value="2"/>
</dbReference>
<evidence type="ECO:0000256" key="4">
    <source>
        <dbReference type="ARBA" id="ARBA00022723"/>
    </source>
</evidence>
<dbReference type="InterPro" id="IPR027417">
    <property type="entry name" value="P-loop_NTPase"/>
</dbReference>
<dbReference type="GO" id="GO:0004386">
    <property type="term" value="F:helicase activity"/>
    <property type="evidence" value="ECO:0007669"/>
    <property type="project" value="UniProtKB-KW"/>
</dbReference>
<keyword evidence="5" id="KW-0547">Nucleotide-binding</keyword>
<dbReference type="RefSeq" id="WP_135348986.1">
    <property type="nucleotide sequence ID" value="NZ_SRJD01000013.1"/>
</dbReference>
<dbReference type="CDD" id="cd17930">
    <property type="entry name" value="DEXHc_cas3"/>
    <property type="match status" value="1"/>
</dbReference>
<evidence type="ECO:0000259" key="10">
    <source>
        <dbReference type="PROSITE" id="PS51194"/>
    </source>
</evidence>
<comment type="caution">
    <text evidence="12">The sequence shown here is derived from an EMBL/GenBank/DDBJ whole genome shotgun (WGS) entry which is preliminary data.</text>
</comment>
<evidence type="ECO:0000256" key="6">
    <source>
        <dbReference type="ARBA" id="ARBA00022801"/>
    </source>
</evidence>
<proteinExistence type="inferred from homology"/>
<dbReference type="OrthoDB" id="9810236at2"/>
<comment type="similarity">
    <text evidence="1">In the N-terminal section; belongs to the CRISPR-associated nuclease Cas3-HD family.</text>
</comment>
<reference evidence="12 13" key="1">
    <citation type="journal article" date="2015" name="Int. J. Syst. Evol. Microbiol.">
        <title>Sporolactobacillus shoreae sp. nov. and Sporolactobacillus spathodeae sp. nov., two spore-forming lactic acid bacteria isolated from tree barks in Thailand.</title>
        <authorList>
            <person name="Thamacharoensuk T."/>
            <person name="Kitahara M."/>
            <person name="Ohkuma M."/>
            <person name="Thongchul N."/>
            <person name="Tanasupawat S."/>
        </authorList>
    </citation>
    <scope>NUCLEOTIDE SEQUENCE [LARGE SCALE GENOMIC DNA]</scope>
    <source>
        <strain evidence="12 13">BK92</strain>
    </source>
</reference>
<dbReference type="Pfam" id="PF00270">
    <property type="entry name" value="DEAD"/>
    <property type="match status" value="1"/>
</dbReference>
<dbReference type="InterPro" id="IPR006474">
    <property type="entry name" value="Helicase_Cas3_CRISPR-ass_core"/>
</dbReference>
<keyword evidence="3" id="KW-0540">Nuclease</keyword>
<evidence type="ECO:0000256" key="5">
    <source>
        <dbReference type="ARBA" id="ARBA00022741"/>
    </source>
</evidence>
<dbReference type="SMART" id="SM00490">
    <property type="entry name" value="HELICc"/>
    <property type="match status" value="1"/>
</dbReference>
<keyword evidence="7" id="KW-0347">Helicase</keyword>
<evidence type="ECO:0000256" key="8">
    <source>
        <dbReference type="ARBA" id="ARBA00022840"/>
    </source>
</evidence>
<dbReference type="GO" id="GO:0046872">
    <property type="term" value="F:metal ion binding"/>
    <property type="evidence" value="ECO:0007669"/>
    <property type="project" value="UniProtKB-KW"/>
</dbReference>
<dbReference type="SMART" id="SM00487">
    <property type="entry name" value="DEXDc"/>
    <property type="match status" value="1"/>
</dbReference>
<evidence type="ECO:0000256" key="7">
    <source>
        <dbReference type="ARBA" id="ARBA00022806"/>
    </source>
</evidence>
<keyword evidence="8" id="KW-0067">ATP-binding</keyword>
<dbReference type="Pfam" id="PF22590">
    <property type="entry name" value="Cas3-like_C_2"/>
    <property type="match status" value="1"/>
</dbReference>
<dbReference type="PROSITE" id="PS51194">
    <property type="entry name" value="HELICASE_CTER"/>
    <property type="match status" value="1"/>
</dbReference>
<dbReference type="Gene3D" id="1.10.3210.30">
    <property type="match status" value="1"/>
</dbReference>
<keyword evidence="6" id="KW-0378">Hydrolase</keyword>
<feature type="domain" description="HD Cas3-type" evidence="11">
    <location>
        <begin position="12"/>
        <end position="207"/>
    </location>
</feature>
<dbReference type="Pfam" id="PF01966">
    <property type="entry name" value="HD"/>
    <property type="match status" value="1"/>
</dbReference>
<sequence length="815" mass="92951">MPKQFVAHYRESDKQPQTVKEHLLEVKRLSEYYGAELNVGHITGLAGMLHDLGKYTEAFQNYLQLAVFHPESALRRGSVDHASAGGKLLYEIFHEATPKDKFKMILAEVVGNAIISHHSYLHDYINASSESPYYQRVTKNEDILPEYSKAKEHFFYEIMTAEDLADYVDQAVDELKQYIKTNKGNVVEKLTLFTRFVFSCLIDADRTNTRLFEENRTLTPVNSHNLFNDYYKKLICSLDSLNDKPESHTLINQLRGKMSERCERFASKSSGIYTLSIPTGGGKTLASLRYALKHAQLFDKKQIIYVVPYTTIIEQNAKVIRGILDDDEHILEHHSNVVESNNRSGDETEDGALTIREKLELAKDNWDCPIILTTMVQFLDTFYKLGSRNIRRLHHLTQAVVVFDEVQKVPIHCVALFNHALNFLNKFGQTSILLCTATQPALDYVHHRLEISSNGEIVSQLNQVADAFKRVKIVDRSYRETFDNDKLIDFVGELLGDVRNILIILNTRAVVRSLYQILKNKYLGVRVFHLSTSMCATHREKILEDIKTSLEKKQKVICISTQLIEAGVDISFECAIRSLAGLDSIAQAAGRCNRNGEYDGLRKVYIIDHDEEKLDSYALEEIRKGKSITKNILADMHRDPTSYGGSVLSKSAMDWYFQCFFSEMNAKLDFNISNLKITMTQLLYADRESSYLKAYKEAHNGKTLPLILLSSLRTAAENFYVIKNTTKSVIVPYREGENLIVQLGSTESIEDLNELLRKAQHFSINVYDQELKRLEQGGQLAYYLDGQVLALKESAYSDEYGLDIEGESGFEFCGY</sequence>